<proteinExistence type="predicted"/>
<sequence>MRFIIASVVVAFFVTAANGVPVSELDSLSMGTRKVEFPSFNNHAAELVERGQTDWKRNPETDVKRGQTDWKRGQTDWRRGQTDWRREVEDEKRGQTDWKREVEEKRGQTDWRRGQTDW</sequence>
<protein>
    <submittedName>
        <fullName evidence="3">Uncharacterized protein</fullName>
    </submittedName>
</protein>
<keyword evidence="4" id="KW-1185">Reference proteome</keyword>
<keyword evidence="2" id="KW-0732">Signal</keyword>
<comment type="caution">
    <text evidence="3">The sequence shown here is derived from an EMBL/GenBank/DDBJ whole genome shotgun (WGS) entry which is preliminary data.</text>
</comment>
<reference evidence="3" key="1">
    <citation type="journal article" date="2020" name="Stud. Mycol.">
        <title>101 Dothideomycetes genomes: a test case for predicting lifestyles and emergence of pathogens.</title>
        <authorList>
            <person name="Haridas S."/>
            <person name="Albert R."/>
            <person name="Binder M."/>
            <person name="Bloem J."/>
            <person name="Labutti K."/>
            <person name="Salamov A."/>
            <person name="Andreopoulos B."/>
            <person name="Baker S."/>
            <person name="Barry K."/>
            <person name="Bills G."/>
            <person name="Bluhm B."/>
            <person name="Cannon C."/>
            <person name="Castanera R."/>
            <person name="Culley D."/>
            <person name="Daum C."/>
            <person name="Ezra D."/>
            <person name="Gonzalez J."/>
            <person name="Henrissat B."/>
            <person name="Kuo A."/>
            <person name="Liang C."/>
            <person name="Lipzen A."/>
            <person name="Lutzoni F."/>
            <person name="Magnuson J."/>
            <person name="Mondo S."/>
            <person name="Nolan M."/>
            <person name="Ohm R."/>
            <person name="Pangilinan J."/>
            <person name="Park H.-J."/>
            <person name="Ramirez L."/>
            <person name="Alfaro M."/>
            <person name="Sun H."/>
            <person name="Tritt A."/>
            <person name="Yoshinaga Y."/>
            <person name="Zwiers L.-H."/>
            <person name="Turgeon B."/>
            <person name="Goodwin S."/>
            <person name="Spatafora J."/>
            <person name="Crous P."/>
            <person name="Grigoriev I."/>
        </authorList>
    </citation>
    <scope>NUCLEOTIDE SEQUENCE</scope>
    <source>
        <strain evidence="3">CBS 133067</strain>
    </source>
</reference>
<dbReference type="OrthoDB" id="2909245at2759"/>
<accession>A0A9P4IC40</accession>
<dbReference type="EMBL" id="ML978130">
    <property type="protein sequence ID" value="KAF2095822.1"/>
    <property type="molecule type" value="Genomic_DNA"/>
</dbReference>
<feature type="signal peptide" evidence="2">
    <location>
        <begin position="1"/>
        <end position="19"/>
    </location>
</feature>
<evidence type="ECO:0000313" key="3">
    <source>
        <dbReference type="EMBL" id="KAF2095822.1"/>
    </source>
</evidence>
<evidence type="ECO:0000256" key="2">
    <source>
        <dbReference type="SAM" id="SignalP"/>
    </source>
</evidence>
<evidence type="ECO:0000313" key="4">
    <source>
        <dbReference type="Proteomes" id="UP000799772"/>
    </source>
</evidence>
<name>A0A9P4IC40_9PEZI</name>
<evidence type="ECO:0000256" key="1">
    <source>
        <dbReference type="SAM" id="MobiDB-lite"/>
    </source>
</evidence>
<feature type="region of interest" description="Disordered" evidence="1">
    <location>
        <begin position="50"/>
        <end position="118"/>
    </location>
</feature>
<gene>
    <name evidence="3" type="ORF">NA57DRAFT_58893</name>
</gene>
<organism evidence="3 4">
    <name type="scientific">Rhizodiscina lignyota</name>
    <dbReference type="NCBI Taxonomy" id="1504668"/>
    <lineage>
        <taxon>Eukaryota</taxon>
        <taxon>Fungi</taxon>
        <taxon>Dikarya</taxon>
        <taxon>Ascomycota</taxon>
        <taxon>Pezizomycotina</taxon>
        <taxon>Dothideomycetes</taxon>
        <taxon>Pleosporomycetidae</taxon>
        <taxon>Aulographales</taxon>
        <taxon>Rhizodiscinaceae</taxon>
        <taxon>Rhizodiscina</taxon>
    </lineage>
</organism>
<dbReference type="Proteomes" id="UP000799772">
    <property type="component" value="Unassembled WGS sequence"/>
</dbReference>
<feature type="chain" id="PRO_5040301225" evidence="2">
    <location>
        <begin position="20"/>
        <end position="118"/>
    </location>
</feature>
<dbReference type="AlphaFoldDB" id="A0A9P4IC40"/>